<dbReference type="PANTHER" id="PTHR34109:SF1">
    <property type="entry name" value="VOC DOMAIN-CONTAINING PROTEIN"/>
    <property type="match status" value="1"/>
</dbReference>
<evidence type="ECO:0000313" key="3">
    <source>
        <dbReference type="Proteomes" id="UP001500325"/>
    </source>
</evidence>
<dbReference type="PANTHER" id="PTHR34109">
    <property type="entry name" value="BNAUNNG04460D PROTEIN-RELATED"/>
    <property type="match status" value="1"/>
</dbReference>
<comment type="caution">
    <text evidence="2">The sequence shown here is derived from an EMBL/GenBank/DDBJ whole genome shotgun (WGS) entry which is preliminary data.</text>
</comment>
<proteinExistence type="predicted"/>
<name>A0ABP8WBG3_9PSEU</name>
<keyword evidence="3" id="KW-1185">Reference proteome</keyword>
<dbReference type="PROSITE" id="PS51819">
    <property type="entry name" value="VOC"/>
    <property type="match status" value="1"/>
</dbReference>
<dbReference type="SUPFAM" id="SSF54593">
    <property type="entry name" value="Glyoxalase/Bleomycin resistance protein/Dihydroxybiphenyl dioxygenase"/>
    <property type="match status" value="1"/>
</dbReference>
<evidence type="ECO:0000313" key="2">
    <source>
        <dbReference type="EMBL" id="GAA4686077.1"/>
    </source>
</evidence>
<dbReference type="Gene3D" id="3.30.720.120">
    <property type="match status" value="1"/>
</dbReference>
<evidence type="ECO:0000259" key="1">
    <source>
        <dbReference type="PROSITE" id="PS51819"/>
    </source>
</evidence>
<dbReference type="Gene3D" id="3.30.720.110">
    <property type="match status" value="1"/>
</dbReference>
<gene>
    <name evidence="2" type="ORF">GCM10023215_21810</name>
</gene>
<sequence>MGIHVTLRYDDPRAALDFLTGTLGLAPGHVATADDGSVAHAEVFWEDTAVMIGTRSGSGDDRFDTGRAVLYLTTDTPDALHDKAVGAGAELVYGLTDQSYGSREFAVADPEGNVWCFGTYRPAAP</sequence>
<dbReference type="RefSeq" id="WP_345380205.1">
    <property type="nucleotide sequence ID" value="NZ_BAABIC010000006.1"/>
</dbReference>
<accession>A0ABP8WBG3</accession>
<dbReference type="EMBL" id="BAABIC010000006">
    <property type="protein sequence ID" value="GAA4686077.1"/>
    <property type="molecule type" value="Genomic_DNA"/>
</dbReference>
<protein>
    <submittedName>
        <fullName evidence="2">VOC family protein</fullName>
    </submittedName>
</protein>
<dbReference type="InterPro" id="IPR029068">
    <property type="entry name" value="Glyas_Bleomycin-R_OHBP_Dase"/>
</dbReference>
<dbReference type="InterPro" id="IPR004360">
    <property type="entry name" value="Glyas_Fos-R_dOase_dom"/>
</dbReference>
<dbReference type="Pfam" id="PF00903">
    <property type="entry name" value="Glyoxalase"/>
    <property type="match status" value="1"/>
</dbReference>
<reference evidence="3" key="1">
    <citation type="journal article" date="2019" name="Int. J. Syst. Evol. Microbiol.">
        <title>The Global Catalogue of Microorganisms (GCM) 10K type strain sequencing project: providing services to taxonomists for standard genome sequencing and annotation.</title>
        <authorList>
            <consortium name="The Broad Institute Genomics Platform"/>
            <consortium name="The Broad Institute Genome Sequencing Center for Infectious Disease"/>
            <person name="Wu L."/>
            <person name="Ma J."/>
        </authorList>
    </citation>
    <scope>NUCLEOTIDE SEQUENCE [LARGE SCALE GENOMIC DNA]</scope>
    <source>
        <strain evidence="3">JCM 18055</strain>
    </source>
</reference>
<dbReference type="Proteomes" id="UP001500325">
    <property type="component" value="Unassembled WGS sequence"/>
</dbReference>
<dbReference type="InterPro" id="IPR037523">
    <property type="entry name" value="VOC_core"/>
</dbReference>
<organism evidence="2 3">
    <name type="scientific">Pseudonocardia yuanmonensis</name>
    <dbReference type="NCBI Taxonomy" id="1095914"/>
    <lineage>
        <taxon>Bacteria</taxon>
        <taxon>Bacillati</taxon>
        <taxon>Actinomycetota</taxon>
        <taxon>Actinomycetes</taxon>
        <taxon>Pseudonocardiales</taxon>
        <taxon>Pseudonocardiaceae</taxon>
        <taxon>Pseudonocardia</taxon>
    </lineage>
</organism>
<feature type="domain" description="VOC" evidence="1">
    <location>
        <begin position="1"/>
        <end position="120"/>
    </location>
</feature>